<dbReference type="RefSeq" id="XP_018006697.2">
    <property type="nucleotide sequence ID" value="XM_018151208.2"/>
</dbReference>
<organism evidence="2 3">
    <name type="scientific">Hyalella azteca</name>
    <name type="common">Amphipod</name>
    <dbReference type="NCBI Taxonomy" id="294128"/>
    <lineage>
        <taxon>Eukaryota</taxon>
        <taxon>Metazoa</taxon>
        <taxon>Ecdysozoa</taxon>
        <taxon>Arthropoda</taxon>
        <taxon>Crustacea</taxon>
        <taxon>Multicrustacea</taxon>
        <taxon>Malacostraca</taxon>
        <taxon>Eumalacostraca</taxon>
        <taxon>Peracarida</taxon>
        <taxon>Amphipoda</taxon>
        <taxon>Senticaudata</taxon>
        <taxon>Talitrida</taxon>
        <taxon>Talitroidea</taxon>
        <taxon>Hyalellidae</taxon>
        <taxon>Hyalella</taxon>
    </lineage>
</organism>
<protein>
    <submittedName>
        <fullName evidence="3">Uncharacterized protein LOC108664588</fullName>
    </submittedName>
</protein>
<feature type="compositionally biased region" description="Polar residues" evidence="1">
    <location>
        <begin position="331"/>
        <end position="347"/>
    </location>
</feature>
<keyword evidence="2" id="KW-1185">Reference proteome</keyword>
<feature type="compositionally biased region" description="Pro residues" evidence="1">
    <location>
        <begin position="167"/>
        <end position="177"/>
    </location>
</feature>
<feature type="region of interest" description="Disordered" evidence="1">
    <location>
        <begin position="559"/>
        <end position="578"/>
    </location>
</feature>
<feature type="compositionally biased region" description="Pro residues" evidence="1">
    <location>
        <begin position="145"/>
        <end position="155"/>
    </location>
</feature>
<dbReference type="GeneID" id="108664588"/>
<evidence type="ECO:0000313" key="2">
    <source>
        <dbReference type="Proteomes" id="UP000694843"/>
    </source>
</evidence>
<dbReference type="KEGG" id="hazt:108664588"/>
<feature type="compositionally biased region" description="Polar residues" evidence="1">
    <location>
        <begin position="262"/>
        <end position="285"/>
    </location>
</feature>
<accession>A0A8B7MYN8</accession>
<evidence type="ECO:0000313" key="3">
    <source>
        <dbReference type="RefSeq" id="XP_018006697.2"/>
    </source>
</evidence>
<proteinExistence type="predicted"/>
<feature type="compositionally biased region" description="Pro residues" evidence="1">
    <location>
        <begin position="211"/>
        <end position="221"/>
    </location>
</feature>
<dbReference type="Proteomes" id="UP000694843">
    <property type="component" value="Unplaced"/>
</dbReference>
<name>A0A8B7MYN8_HYAAZ</name>
<dbReference type="AlphaFoldDB" id="A0A8B7MYN8"/>
<reference evidence="3" key="1">
    <citation type="submission" date="2025-08" db="UniProtKB">
        <authorList>
            <consortium name="RefSeq"/>
        </authorList>
    </citation>
    <scope>IDENTIFICATION</scope>
    <source>
        <tissue evidence="3">Whole organism</tissue>
    </source>
</reference>
<sequence length="578" mass="63628">MIGKKFKNFVGVYFNNENWAVVPQSWIFSNSSGLSSYWPGEGNPIKLAQQKCLPDKNNWKKWPIARVAATSDDFSQVEGMMLSDCSSSSEDELVDVGTTPLSLPDFNPPPYRTLRPEEGAAPLSLPDFNKPPYRTLRPEEGATPQPLPDFNPPPYRTLRPEEGAAPLPLPDFNPPPYRTLRPEEGAAPLPLPDFNKPPYRTLRPEKGATPLPLPDFNPPPYRTHRPASMSASGQGLTASPDRKKLRLSECGPTYKPAPCRPTPSTQSDGSFTVNSGSAPPGQSNAPPHARAGSSRRSPCLLNRSSPSHEHEFSGLRSATDPGGARALKSPSGKQKLQQRGSDNSNPSLAVPAAEDSCDAPELTRSFQYAAVEKRLSAIEKEQASLGKMLKKSLFFGQENNLLLKELHENILQMKRKPLQPLFFDTSFMEPAATLEELAVLLAGANIIETLRRLEASSLKATLRAMLKRLMTRALAVTFSFTGLDGKRLRTKISLREHGIYRVLLDAIDCTSFGGSPRQEIDRALKCIMKNVADWENFRASRRKNEELQHSEKVDDAGLNCTSSMQASNSDQNTSLLTP</sequence>
<dbReference type="OMA" id="EPGPQME"/>
<gene>
    <name evidence="3" type="primary">LOC108664588</name>
</gene>
<evidence type="ECO:0000256" key="1">
    <source>
        <dbReference type="SAM" id="MobiDB-lite"/>
    </source>
</evidence>
<feature type="region of interest" description="Disordered" evidence="1">
    <location>
        <begin position="113"/>
        <end position="356"/>
    </location>
</feature>